<keyword evidence="2" id="KW-1185">Reference proteome</keyword>
<protein>
    <submittedName>
        <fullName evidence="1">Uncharacterized protein</fullName>
    </submittedName>
</protein>
<sequence>MLGKSKDVRAWTGRQKTSTRCSHVCYAMHVSSLQLAAKLDILLEAVTALQAPWNQHAISMEPASTNGAFAMHVRGVTSAACVLGNVKEPLDTRPLGLGRQLVSQCLSARCGCGRGVGVSGRLGFVSRRYPGLGAGRRCVHGQPTLQLPALDISLLPSETLARPARRHLDAAGPPTLPHCLPSHRSPVAFCVATHAALDLGPCRPSLHLAAARASFPKQTLCCDTRQILDDRP</sequence>
<dbReference type="AlphaFoldDB" id="A0A6G1IZ83"/>
<accession>A0A6G1IZ83</accession>
<name>A0A6G1IZ83_9PLEO</name>
<organism evidence="1 2">
    <name type="scientific">Lentithecium fluviatile CBS 122367</name>
    <dbReference type="NCBI Taxonomy" id="1168545"/>
    <lineage>
        <taxon>Eukaryota</taxon>
        <taxon>Fungi</taxon>
        <taxon>Dikarya</taxon>
        <taxon>Ascomycota</taxon>
        <taxon>Pezizomycotina</taxon>
        <taxon>Dothideomycetes</taxon>
        <taxon>Pleosporomycetidae</taxon>
        <taxon>Pleosporales</taxon>
        <taxon>Massarineae</taxon>
        <taxon>Lentitheciaceae</taxon>
        <taxon>Lentithecium</taxon>
    </lineage>
</organism>
<gene>
    <name evidence="1" type="ORF">K458DRAFT_39510</name>
</gene>
<reference evidence="1" key="1">
    <citation type="journal article" date="2020" name="Stud. Mycol.">
        <title>101 Dothideomycetes genomes: a test case for predicting lifestyles and emergence of pathogens.</title>
        <authorList>
            <person name="Haridas S."/>
            <person name="Albert R."/>
            <person name="Binder M."/>
            <person name="Bloem J."/>
            <person name="Labutti K."/>
            <person name="Salamov A."/>
            <person name="Andreopoulos B."/>
            <person name="Baker S."/>
            <person name="Barry K."/>
            <person name="Bills G."/>
            <person name="Bluhm B."/>
            <person name="Cannon C."/>
            <person name="Castanera R."/>
            <person name="Culley D."/>
            <person name="Daum C."/>
            <person name="Ezra D."/>
            <person name="Gonzalez J."/>
            <person name="Henrissat B."/>
            <person name="Kuo A."/>
            <person name="Liang C."/>
            <person name="Lipzen A."/>
            <person name="Lutzoni F."/>
            <person name="Magnuson J."/>
            <person name="Mondo S."/>
            <person name="Nolan M."/>
            <person name="Ohm R."/>
            <person name="Pangilinan J."/>
            <person name="Park H.-J."/>
            <person name="Ramirez L."/>
            <person name="Alfaro M."/>
            <person name="Sun H."/>
            <person name="Tritt A."/>
            <person name="Yoshinaga Y."/>
            <person name="Zwiers L.-H."/>
            <person name="Turgeon B."/>
            <person name="Goodwin S."/>
            <person name="Spatafora J."/>
            <person name="Crous P."/>
            <person name="Grigoriev I."/>
        </authorList>
    </citation>
    <scope>NUCLEOTIDE SEQUENCE</scope>
    <source>
        <strain evidence="1">CBS 122367</strain>
    </source>
</reference>
<evidence type="ECO:0000313" key="1">
    <source>
        <dbReference type="EMBL" id="KAF2683567.1"/>
    </source>
</evidence>
<evidence type="ECO:0000313" key="2">
    <source>
        <dbReference type="Proteomes" id="UP000799291"/>
    </source>
</evidence>
<dbReference type="Proteomes" id="UP000799291">
    <property type="component" value="Unassembled WGS sequence"/>
</dbReference>
<dbReference type="EMBL" id="MU005583">
    <property type="protein sequence ID" value="KAF2683567.1"/>
    <property type="molecule type" value="Genomic_DNA"/>
</dbReference>
<proteinExistence type="predicted"/>